<name>A0A4R7FG25_9MICO</name>
<proteinExistence type="predicted"/>
<keyword evidence="2" id="KW-1185">Reference proteome</keyword>
<accession>A0A4R7FG25</accession>
<comment type="caution">
    <text evidence="1">The sequence shown here is derived from an EMBL/GenBank/DDBJ whole genome shotgun (WGS) entry which is preliminary data.</text>
</comment>
<sequence>MFDPLLPIPTDADLLAAAGELVGPAIRRQTWLLTLDDEQRLGPVISRIDDVPVDADPVAIEQLARMLRALTDEIDEVASVVLVWERPGDAEVRMQEADWIAGLAESGAPIRAQLLSSDDSVRLVDPAFAALVAR</sequence>
<evidence type="ECO:0000313" key="1">
    <source>
        <dbReference type="EMBL" id="TDS75860.1"/>
    </source>
</evidence>
<protein>
    <submittedName>
        <fullName evidence="1">Uncharacterized protein</fullName>
    </submittedName>
</protein>
<reference evidence="1 2" key="1">
    <citation type="submission" date="2019-03" db="EMBL/GenBank/DDBJ databases">
        <title>Genomic Encyclopedia of Archaeal and Bacterial Type Strains, Phase II (KMG-II): from individual species to whole genera.</title>
        <authorList>
            <person name="Goeker M."/>
        </authorList>
    </citation>
    <scope>NUCLEOTIDE SEQUENCE [LARGE SCALE GENOMIC DNA]</scope>
    <source>
        <strain evidence="1 2">DSM 24782</strain>
    </source>
</reference>
<dbReference type="OrthoDB" id="5123240at2"/>
<gene>
    <name evidence="1" type="ORF">CLV52_2969</name>
</gene>
<evidence type="ECO:0000313" key="2">
    <source>
        <dbReference type="Proteomes" id="UP000295344"/>
    </source>
</evidence>
<dbReference type="RefSeq" id="WP_133767100.1">
    <property type="nucleotide sequence ID" value="NZ_BAAARP010000001.1"/>
</dbReference>
<dbReference type="Proteomes" id="UP000295344">
    <property type="component" value="Unassembled WGS sequence"/>
</dbReference>
<dbReference type="AlphaFoldDB" id="A0A4R7FG25"/>
<organism evidence="1 2">
    <name type="scientific">Amnibacterium kyonggiense</name>
    <dbReference type="NCBI Taxonomy" id="595671"/>
    <lineage>
        <taxon>Bacteria</taxon>
        <taxon>Bacillati</taxon>
        <taxon>Actinomycetota</taxon>
        <taxon>Actinomycetes</taxon>
        <taxon>Micrococcales</taxon>
        <taxon>Microbacteriaceae</taxon>
        <taxon>Amnibacterium</taxon>
    </lineage>
</organism>
<dbReference type="EMBL" id="SOAM01000003">
    <property type="protein sequence ID" value="TDS75860.1"/>
    <property type="molecule type" value="Genomic_DNA"/>
</dbReference>